<accession>A0A7W7S578</accession>
<dbReference type="RefSeq" id="WP_221466907.1">
    <property type="nucleotide sequence ID" value="NZ_BAABEK010000057.1"/>
</dbReference>
<dbReference type="AlphaFoldDB" id="A0A7W7S578"/>
<evidence type="ECO:0000313" key="1">
    <source>
        <dbReference type="EMBL" id="MBB4944090.1"/>
    </source>
</evidence>
<name>A0A7W7S578_9ACTN</name>
<keyword evidence="1" id="KW-0418">Kinase</keyword>
<organism evidence="1 2">
    <name type="scientific">Streptosporangium album</name>
    <dbReference type="NCBI Taxonomy" id="47479"/>
    <lineage>
        <taxon>Bacteria</taxon>
        <taxon>Bacillati</taxon>
        <taxon>Actinomycetota</taxon>
        <taxon>Actinomycetes</taxon>
        <taxon>Streptosporangiales</taxon>
        <taxon>Streptosporangiaceae</taxon>
        <taxon>Streptosporangium</taxon>
    </lineage>
</organism>
<protein>
    <submittedName>
        <fullName evidence="1">K+-sensing histidine kinase KdpD</fullName>
    </submittedName>
</protein>
<reference evidence="1 2" key="1">
    <citation type="submission" date="2020-08" db="EMBL/GenBank/DDBJ databases">
        <title>Sequencing the genomes of 1000 actinobacteria strains.</title>
        <authorList>
            <person name="Klenk H.-P."/>
        </authorList>
    </citation>
    <scope>NUCLEOTIDE SEQUENCE [LARGE SCALE GENOMIC DNA]</scope>
    <source>
        <strain evidence="1 2">DSM 43023</strain>
    </source>
</reference>
<dbReference type="EMBL" id="JACHJU010000007">
    <property type="protein sequence ID" value="MBB4944090.1"/>
    <property type="molecule type" value="Genomic_DNA"/>
</dbReference>
<proteinExistence type="predicted"/>
<keyword evidence="1" id="KW-0808">Transferase</keyword>
<dbReference type="InterPro" id="IPR036890">
    <property type="entry name" value="HATPase_C_sf"/>
</dbReference>
<evidence type="ECO:0000313" key="2">
    <source>
        <dbReference type="Proteomes" id="UP000534286"/>
    </source>
</evidence>
<keyword evidence="2" id="KW-1185">Reference proteome</keyword>
<comment type="caution">
    <text evidence="1">The sequence shown here is derived from an EMBL/GenBank/DDBJ whole genome shotgun (WGS) entry which is preliminary data.</text>
</comment>
<gene>
    <name evidence="1" type="ORF">FHR32_008493</name>
</gene>
<dbReference type="SUPFAM" id="SSF55874">
    <property type="entry name" value="ATPase domain of HSP90 chaperone/DNA topoisomerase II/histidine kinase"/>
    <property type="match status" value="1"/>
</dbReference>
<dbReference type="GO" id="GO:0016301">
    <property type="term" value="F:kinase activity"/>
    <property type="evidence" value="ECO:0007669"/>
    <property type="project" value="UniProtKB-KW"/>
</dbReference>
<dbReference type="Proteomes" id="UP000534286">
    <property type="component" value="Unassembled WGS sequence"/>
</dbReference>
<sequence length="58" mass="5809">MICLADGPQRFRTGRAERGQGHGLGLTIALGQAHVIGAEPVFANAPDGGAISTLALPG</sequence>